<keyword evidence="3" id="KW-0813">Transport</keyword>
<dbReference type="InterPro" id="IPR003593">
    <property type="entry name" value="AAA+_ATPase"/>
</dbReference>
<evidence type="ECO:0000256" key="4">
    <source>
        <dbReference type="ARBA" id="ARBA00022475"/>
    </source>
</evidence>
<evidence type="ECO:0000256" key="5">
    <source>
        <dbReference type="ARBA" id="ARBA00022741"/>
    </source>
</evidence>
<dbReference type="Proteomes" id="UP001597295">
    <property type="component" value="Unassembled WGS sequence"/>
</dbReference>
<evidence type="ECO:0000256" key="6">
    <source>
        <dbReference type="ARBA" id="ARBA00022840"/>
    </source>
</evidence>
<keyword evidence="4" id="KW-1003">Cell membrane</keyword>
<evidence type="ECO:0000256" key="1">
    <source>
        <dbReference type="ARBA" id="ARBA00004417"/>
    </source>
</evidence>
<dbReference type="SUPFAM" id="SSF52540">
    <property type="entry name" value="P-loop containing nucleoside triphosphate hydrolases"/>
    <property type="match status" value="1"/>
</dbReference>
<comment type="subcellular location">
    <subcellularLocation>
        <location evidence="1">Cell inner membrane</location>
        <topology evidence="1">Peripheral membrane protein</topology>
    </subcellularLocation>
</comment>
<comment type="caution">
    <text evidence="9">The sequence shown here is derived from an EMBL/GenBank/DDBJ whole genome shotgun (WGS) entry which is preliminary data.</text>
</comment>
<dbReference type="GO" id="GO:0005524">
    <property type="term" value="F:ATP binding"/>
    <property type="evidence" value="ECO:0007669"/>
    <property type="project" value="UniProtKB-KW"/>
</dbReference>
<proteinExistence type="inferred from homology"/>
<gene>
    <name evidence="9" type="ORF">ACFSM5_17870</name>
</gene>
<dbReference type="CDD" id="cd03257">
    <property type="entry name" value="ABC_NikE_OppD_transporters"/>
    <property type="match status" value="1"/>
</dbReference>
<evidence type="ECO:0000313" key="10">
    <source>
        <dbReference type="Proteomes" id="UP001597295"/>
    </source>
</evidence>
<reference evidence="10" key="1">
    <citation type="journal article" date="2019" name="Int. J. Syst. Evol. Microbiol.">
        <title>The Global Catalogue of Microorganisms (GCM) 10K type strain sequencing project: providing services to taxonomists for standard genome sequencing and annotation.</title>
        <authorList>
            <consortium name="The Broad Institute Genomics Platform"/>
            <consortium name="The Broad Institute Genome Sequencing Center for Infectious Disease"/>
            <person name="Wu L."/>
            <person name="Ma J."/>
        </authorList>
    </citation>
    <scope>NUCLEOTIDE SEQUENCE [LARGE SCALE GENOMIC DNA]</scope>
    <source>
        <strain evidence="10">CGMCC 1.19062</strain>
    </source>
</reference>
<protein>
    <submittedName>
        <fullName evidence="9">ABC transporter ATP-binding protein</fullName>
    </submittedName>
</protein>
<evidence type="ECO:0000256" key="2">
    <source>
        <dbReference type="ARBA" id="ARBA00005417"/>
    </source>
</evidence>
<feature type="domain" description="ABC transporter" evidence="8">
    <location>
        <begin position="4"/>
        <end position="254"/>
    </location>
</feature>
<evidence type="ECO:0000256" key="3">
    <source>
        <dbReference type="ARBA" id="ARBA00022448"/>
    </source>
</evidence>
<sequence length="334" mass="36381">MNMLEIRNLTVEFPTQSGLFRAVDGVDMTVKAGEVLGVVGESGSGKSVSMLATMGLLPAYARISADRLAFDGKDLLSLSPAQRRKIVGKDIAMIFQEPTTSLNPCYTIGYQLEEMLKVHMGMDAKARRKRVLDLLSLVGIPAPESRLSSYPHQLSGGMNQRVMIAMAISCEPRLLIADEPTTALDVTIQAQIMDLLTGLQRDRGMAMVLITHDMAVVSESAHRVQVMYAGQLVEQATVDNLFTTPAHPYTAALLNALPERALGRKRLPTIPGVVPGVMDRPKGCLFNPRCDYATDRCRTVQPALSDFGNGRVRCHSPLGPDGRPRVKAIEEVRA</sequence>
<dbReference type="SMART" id="SM00382">
    <property type="entry name" value="AAA"/>
    <property type="match status" value="1"/>
</dbReference>
<dbReference type="Gene3D" id="3.40.50.300">
    <property type="entry name" value="P-loop containing nucleotide triphosphate hydrolases"/>
    <property type="match status" value="1"/>
</dbReference>
<organism evidence="9 10">
    <name type="scientific">Lacibacterium aquatile</name>
    <dbReference type="NCBI Taxonomy" id="1168082"/>
    <lineage>
        <taxon>Bacteria</taxon>
        <taxon>Pseudomonadati</taxon>
        <taxon>Pseudomonadota</taxon>
        <taxon>Alphaproteobacteria</taxon>
        <taxon>Rhodospirillales</taxon>
        <taxon>Rhodospirillaceae</taxon>
    </lineage>
</organism>
<dbReference type="Pfam" id="PF00005">
    <property type="entry name" value="ABC_tran"/>
    <property type="match status" value="1"/>
</dbReference>
<keyword evidence="10" id="KW-1185">Reference proteome</keyword>
<dbReference type="NCBIfam" id="TIGR01727">
    <property type="entry name" value="oligo_HPY"/>
    <property type="match status" value="1"/>
</dbReference>
<name>A0ABW5DUH3_9PROT</name>
<evidence type="ECO:0000313" key="9">
    <source>
        <dbReference type="EMBL" id="MFD2264778.1"/>
    </source>
</evidence>
<dbReference type="EMBL" id="JBHUIP010000014">
    <property type="protein sequence ID" value="MFD2264778.1"/>
    <property type="molecule type" value="Genomic_DNA"/>
</dbReference>
<dbReference type="PANTHER" id="PTHR43297:SF2">
    <property type="entry name" value="DIPEPTIDE TRANSPORT ATP-BINDING PROTEIN DPPD"/>
    <property type="match status" value="1"/>
</dbReference>
<dbReference type="PANTHER" id="PTHR43297">
    <property type="entry name" value="OLIGOPEPTIDE TRANSPORT ATP-BINDING PROTEIN APPD"/>
    <property type="match status" value="1"/>
</dbReference>
<dbReference type="InterPro" id="IPR003439">
    <property type="entry name" value="ABC_transporter-like_ATP-bd"/>
</dbReference>
<dbReference type="PROSITE" id="PS50893">
    <property type="entry name" value="ABC_TRANSPORTER_2"/>
    <property type="match status" value="1"/>
</dbReference>
<comment type="similarity">
    <text evidence="2">Belongs to the ABC transporter superfamily.</text>
</comment>
<dbReference type="InterPro" id="IPR013563">
    <property type="entry name" value="Oligopep_ABC_C"/>
</dbReference>
<keyword evidence="7" id="KW-0472">Membrane</keyword>
<dbReference type="RefSeq" id="WP_379877902.1">
    <property type="nucleotide sequence ID" value="NZ_JBHUIP010000014.1"/>
</dbReference>
<keyword evidence="6 9" id="KW-0067">ATP-binding</keyword>
<accession>A0ABW5DUH3</accession>
<evidence type="ECO:0000256" key="7">
    <source>
        <dbReference type="ARBA" id="ARBA00023136"/>
    </source>
</evidence>
<dbReference type="InterPro" id="IPR027417">
    <property type="entry name" value="P-loop_NTPase"/>
</dbReference>
<keyword evidence="5" id="KW-0547">Nucleotide-binding</keyword>
<dbReference type="Pfam" id="PF08352">
    <property type="entry name" value="oligo_HPY"/>
    <property type="match status" value="1"/>
</dbReference>
<dbReference type="InterPro" id="IPR050388">
    <property type="entry name" value="ABC_Ni/Peptide_Import"/>
</dbReference>
<evidence type="ECO:0000259" key="8">
    <source>
        <dbReference type="PROSITE" id="PS50893"/>
    </source>
</evidence>